<feature type="transmembrane region" description="Helical" evidence="9">
    <location>
        <begin position="355"/>
        <end position="375"/>
    </location>
</feature>
<feature type="transmembrane region" description="Helical" evidence="9">
    <location>
        <begin position="120"/>
        <end position="143"/>
    </location>
</feature>
<evidence type="ECO:0000256" key="5">
    <source>
        <dbReference type="ARBA" id="ARBA00022989"/>
    </source>
</evidence>
<dbReference type="PROSITE" id="PS50850">
    <property type="entry name" value="MFS"/>
    <property type="match status" value="1"/>
</dbReference>
<dbReference type="FunCoup" id="A0A165IZ72">
    <property type="interactions" value="1146"/>
</dbReference>
<keyword evidence="6 9" id="KW-0472">Membrane</keyword>
<evidence type="ECO:0000256" key="6">
    <source>
        <dbReference type="ARBA" id="ARBA00023136"/>
    </source>
</evidence>
<evidence type="ECO:0000256" key="2">
    <source>
        <dbReference type="ARBA" id="ARBA00010992"/>
    </source>
</evidence>
<feature type="transmembrane region" description="Helical" evidence="9">
    <location>
        <begin position="516"/>
        <end position="534"/>
    </location>
</feature>
<dbReference type="PANTHER" id="PTHR48020">
    <property type="entry name" value="PROTON MYO-INOSITOL COTRANSPORTER"/>
    <property type="match status" value="1"/>
</dbReference>
<dbReference type="GO" id="GO:0016020">
    <property type="term" value="C:membrane"/>
    <property type="evidence" value="ECO:0007669"/>
    <property type="project" value="UniProtKB-SubCell"/>
</dbReference>
<dbReference type="RefSeq" id="XP_018191131.1">
    <property type="nucleotide sequence ID" value="XM_018330453.1"/>
</dbReference>
<dbReference type="GO" id="GO:0005366">
    <property type="term" value="F:myo-inositol:proton symporter activity"/>
    <property type="evidence" value="ECO:0007669"/>
    <property type="project" value="TreeGrafter"/>
</dbReference>
<dbReference type="InParanoid" id="A0A165IZ72"/>
<keyword evidence="5 9" id="KW-1133">Transmembrane helix</keyword>
<evidence type="ECO:0000256" key="7">
    <source>
        <dbReference type="ARBA" id="ARBA00049119"/>
    </source>
</evidence>
<name>A0A165IZ72_XYLHT</name>
<keyword evidence="4 9" id="KW-0812">Transmembrane</keyword>
<feature type="region of interest" description="Disordered" evidence="8">
    <location>
        <begin position="413"/>
        <end position="438"/>
    </location>
</feature>
<feature type="transmembrane region" description="Helical" evidence="9">
    <location>
        <begin position="209"/>
        <end position="228"/>
    </location>
</feature>
<evidence type="ECO:0000256" key="8">
    <source>
        <dbReference type="SAM" id="MobiDB-lite"/>
    </source>
</evidence>
<sequence>MQQGEDVSHVPLIRDPSTGLEHTSPEIHSRDEPQALHQSQIHRPGRFLWTLTCTAGISGLLFGYDTGVISSALVSIQSGLSGRVLTTADKSIITSCTSLLALLVSPLAGILADRLGRKKLILVADALFILGALWQACTASVWGMVAGRGIVGLAIGAASMVVPLYISELAPSSYRGRLVTIFTLFITGGQVVAYLVGYVCSSHLSGWRWSLGLGALPAVLQALMLGFLPDTPRWLVKAGKIDAAKRVLEQVYGSGPGMRQVALTVLRAIDEEILEEDAHRTRHGHGRGPAKRTSCLGLARVHDQAGELCGVASNRRALTIACLLQGLQQLCGFNSLMYFSATIFSIVGFRSPTLTSLSIAITNFIFTLLAFALIDRIGRRRILLYSIPVMILGLAISSAAFHFVHLKSMPRVSGSGSSGSSSSSSGIDTPSVSPSDTPTPHDNNFAILTILVAMIIYVCGYASGIGNVPWQQSELFPLSVRSLGSSLATATNWGSNFVIGLTFLPMMDYLSPTLTFALYAVICVVGWVLVWLIYPETSGLSLEEVGDLLQRGWGVHAHAHVRRSGGDQGGVGVLHRRSLSGSAASASASSLQLHDERRSGEVDEHSA</sequence>
<feature type="transmembrane region" description="Helical" evidence="9">
    <location>
        <begin position="382"/>
        <end position="404"/>
    </location>
</feature>
<feature type="region of interest" description="Disordered" evidence="8">
    <location>
        <begin position="1"/>
        <end position="33"/>
    </location>
</feature>
<feature type="region of interest" description="Disordered" evidence="8">
    <location>
        <begin position="583"/>
        <end position="607"/>
    </location>
</feature>
<dbReference type="InterPro" id="IPR020846">
    <property type="entry name" value="MFS_dom"/>
</dbReference>
<feature type="domain" description="Major facilitator superfamily (MFS) profile" evidence="10">
    <location>
        <begin position="51"/>
        <end position="538"/>
    </location>
</feature>
<dbReference type="OMA" id="ETGWRWM"/>
<evidence type="ECO:0000256" key="9">
    <source>
        <dbReference type="SAM" id="Phobius"/>
    </source>
</evidence>
<organism evidence="11 12">
    <name type="scientific">Xylona heveae (strain CBS 132557 / TC161)</name>
    <dbReference type="NCBI Taxonomy" id="1328760"/>
    <lineage>
        <taxon>Eukaryota</taxon>
        <taxon>Fungi</taxon>
        <taxon>Dikarya</taxon>
        <taxon>Ascomycota</taxon>
        <taxon>Pezizomycotina</taxon>
        <taxon>Xylonomycetes</taxon>
        <taxon>Xylonales</taxon>
        <taxon>Xylonaceae</taxon>
        <taxon>Xylona</taxon>
    </lineage>
</organism>
<keyword evidence="3" id="KW-0813">Transport</keyword>
<dbReference type="STRING" id="1328760.A0A165IZ72"/>
<feature type="transmembrane region" description="Helical" evidence="9">
    <location>
        <begin position="178"/>
        <end position="197"/>
    </location>
</feature>
<comment type="catalytic activity">
    <reaction evidence="7">
        <text>myo-inositol(out) + H(+)(out) = myo-inositol(in) + H(+)(in)</text>
        <dbReference type="Rhea" id="RHEA:60364"/>
        <dbReference type="ChEBI" id="CHEBI:15378"/>
        <dbReference type="ChEBI" id="CHEBI:17268"/>
    </reaction>
</comment>
<feature type="compositionally biased region" description="Basic and acidic residues" evidence="8">
    <location>
        <begin position="593"/>
        <end position="607"/>
    </location>
</feature>
<feature type="compositionally biased region" description="Basic and acidic residues" evidence="8">
    <location>
        <begin position="23"/>
        <end position="33"/>
    </location>
</feature>
<evidence type="ECO:0000313" key="11">
    <source>
        <dbReference type="EMBL" id="KZF25576.1"/>
    </source>
</evidence>
<gene>
    <name evidence="11" type="ORF">L228DRAFT_227483</name>
</gene>
<dbReference type="PRINTS" id="PR00171">
    <property type="entry name" value="SUGRTRNSPORT"/>
</dbReference>
<dbReference type="InterPro" id="IPR036259">
    <property type="entry name" value="MFS_trans_sf"/>
</dbReference>
<comment type="subcellular location">
    <subcellularLocation>
        <location evidence="1">Membrane</location>
        <topology evidence="1">Multi-pass membrane protein</topology>
    </subcellularLocation>
</comment>
<dbReference type="SUPFAM" id="SSF103473">
    <property type="entry name" value="MFS general substrate transporter"/>
    <property type="match status" value="1"/>
</dbReference>
<evidence type="ECO:0000256" key="3">
    <source>
        <dbReference type="ARBA" id="ARBA00022448"/>
    </source>
</evidence>
<comment type="similarity">
    <text evidence="2">Belongs to the major facilitator superfamily. Sugar transporter (TC 2.A.1.1) family.</text>
</comment>
<proteinExistence type="inferred from homology"/>
<dbReference type="GO" id="GO:1904679">
    <property type="term" value="P:myo-inositol import across plasma membrane"/>
    <property type="evidence" value="ECO:0007669"/>
    <property type="project" value="TreeGrafter"/>
</dbReference>
<dbReference type="EMBL" id="KV407455">
    <property type="protein sequence ID" value="KZF25576.1"/>
    <property type="molecule type" value="Genomic_DNA"/>
</dbReference>
<feature type="transmembrane region" description="Helical" evidence="9">
    <location>
        <begin position="47"/>
        <end position="72"/>
    </location>
</feature>
<evidence type="ECO:0000256" key="4">
    <source>
        <dbReference type="ARBA" id="ARBA00022692"/>
    </source>
</evidence>
<feature type="transmembrane region" description="Helical" evidence="9">
    <location>
        <begin position="482"/>
        <end position="504"/>
    </location>
</feature>
<protein>
    <submittedName>
        <fullName evidence="11">General substrate transporter</fullName>
    </submittedName>
</protein>
<feature type="transmembrane region" description="Helical" evidence="9">
    <location>
        <begin position="149"/>
        <end position="166"/>
    </location>
</feature>
<dbReference type="FunFam" id="1.20.1250.20:FF:000073">
    <property type="entry name" value="MFS myo-inositol transporter, putative"/>
    <property type="match status" value="1"/>
</dbReference>
<dbReference type="InterPro" id="IPR005829">
    <property type="entry name" value="Sugar_transporter_CS"/>
</dbReference>
<dbReference type="PROSITE" id="PS00217">
    <property type="entry name" value="SUGAR_TRANSPORT_2"/>
    <property type="match status" value="1"/>
</dbReference>
<dbReference type="PANTHER" id="PTHR48020:SF12">
    <property type="entry name" value="PROTON MYO-INOSITOL COTRANSPORTER"/>
    <property type="match status" value="1"/>
</dbReference>
<dbReference type="AlphaFoldDB" id="A0A165IZ72"/>
<dbReference type="PROSITE" id="PS00216">
    <property type="entry name" value="SUGAR_TRANSPORT_1"/>
    <property type="match status" value="2"/>
</dbReference>
<dbReference type="Pfam" id="PF00083">
    <property type="entry name" value="Sugar_tr"/>
    <property type="match status" value="2"/>
</dbReference>
<dbReference type="InterPro" id="IPR003663">
    <property type="entry name" value="Sugar/inositol_transpt"/>
</dbReference>
<reference evidence="11 12" key="1">
    <citation type="journal article" date="2016" name="Fungal Biol.">
        <title>The genome of Xylona heveae provides a window into fungal endophytism.</title>
        <authorList>
            <person name="Gazis R."/>
            <person name="Kuo A."/>
            <person name="Riley R."/>
            <person name="LaButti K."/>
            <person name="Lipzen A."/>
            <person name="Lin J."/>
            <person name="Amirebrahimi M."/>
            <person name="Hesse C.N."/>
            <person name="Spatafora J.W."/>
            <person name="Henrissat B."/>
            <person name="Hainaut M."/>
            <person name="Grigoriev I.V."/>
            <person name="Hibbett D.S."/>
        </authorList>
    </citation>
    <scope>NUCLEOTIDE SEQUENCE [LARGE SCALE GENOMIC DNA]</scope>
    <source>
        <strain evidence="11 12">TC161</strain>
    </source>
</reference>
<dbReference type="OrthoDB" id="6339427at2759"/>
<feature type="transmembrane region" description="Helical" evidence="9">
    <location>
        <begin position="330"/>
        <end position="349"/>
    </location>
</feature>
<dbReference type="InterPro" id="IPR050814">
    <property type="entry name" value="Myo-inositol_Transporter"/>
</dbReference>
<dbReference type="GeneID" id="28895590"/>
<evidence type="ECO:0000313" key="12">
    <source>
        <dbReference type="Proteomes" id="UP000076632"/>
    </source>
</evidence>
<dbReference type="Proteomes" id="UP000076632">
    <property type="component" value="Unassembled WGS sequence"/>
</dbReference>
<evidence type="ECO:0000259" key="10">
    <source>
        <dbReference type="PROSITE" id="PS50850"/>
    </source>
</evidence>
<accession>A0A165IZ72</accession>
<keyword evidence="12" id="KW-1185">Reference proteome</keyword>
<evidence type="ECO:0000256" key="1">
    <source>
        <dbReference type="ARBA" id="ARBA00004141"/>
    </source>
</evidence>
<feature type="transmembrane region" description="Helical" evidence="9">
    <location>
        <begin position="92"/>
        <end position="113"/>
    </location>
</feature>
<feature type="transmembrane region" description="Helical" evidence="9">
    <location>
        <begin position="445"/>
        <end position="470"/>
    </location>
</feature>
<dbReference type="Gene3D" id="1.20.1250.20">
    <property type="entry name" value="MFS general substrate transporter like domains"/>
    <property type="match status" value="1"/>
</dbReference>
<dbReference type="InterPro" id="IPR005828">
    <property type="entry name" value="MFS_sugar_transport-like"/>
</dbReference>